<dbReference type="InterPro" id="IPR012337">
    <property type="entry name" value="RNaseH-like_sf"/>
</dbReference>
<name>A0A5J5EJ78_9PEZI</name>
<dbReference type="OrthoDB" id="8063979at2759"/>
<feature type="region of interest" description="Disordered" evidence="1">
    <location>
        <begin position="1"/>
        <end position="125"/>
    </location>
</feature>
<dbReference type="GO" id="GO:0003676">
    <property type="term" value="F:nucleic acid binding"/>
    <property type="evidence" value="ECO:0007669"/>
    <property type="project" value="InterPro"/>
</dbReference>
<comment type="caution">
    <text evidence="2">The sequence shown here is derived from an EMBL/GenBank/DDBJ whole genome shotgun (WGS) entry which is preliminary data.</text>
</comment>
<organism evidence="2 3">
    <name type="scientific">Sphaerosporella brunnea</name>
    <dbReference type="NCBI Taxonomy" id="1250544"/>
    <lineage>
        <taxon>Eukaryota</taxon>
        <taxon>Fungi</taxon>
        <taxon>Dikarya</taxon>
        <taxon>Ascomycota</taxon>
        <taxon>Pezizomycotina</taxon>
        <taxon>Pezizomycetes</taxon>
        <taxon>Pezizales</taxon>
        <taxon>Pyronemataceae</taxon>
        <taxon>Sphaerosporella</taxon>
    </lineage>
</organism>
<dbReference type="Gene3D" id="3.30.420.10">
    <property type="entry name" value="Ribonuclease H-like superfamily/Ribonuclease H"/>
    <property type="match status" value="1"/>
</dbReference>
<dbReference type="SUPFAM" id="SSF53098">
    <property type="entry name" value="Ribonuclease H-like"/>
    <property type="match status" value="1"/>
</dbReference>
<reference evidence="2 3" key="1">
    <citation type="submission" date="2019-09" db="EMBL/GenBank/DDBJ databases">
        <title>Draft genome of the ectomycorrhizal ascomycete Sphaerosporella brunnea.</title>
        <authorList>
            <consortium name="DOE Joint Genome Institute"/>
            <person name="Benucci G.M."/>
            <person name="Marozzi G."/>
            <person name="Antonielli L."/>
            <person name="Sanchez S."/>
            <person name="Marco P."/>
            <person name="Wang X."/>
            <person name="Falini L.B."/>
            <person name="Barry K."/>
            <person name="Haridas S."/>
            <person name="Lipzen A."/>
            <person name="Labutti K."/>
            <person name="Grigoriev I.V."/>
            <person name="Murat C."/>
            <person name="Martin F."/>
            <person name="Albertini E."/>
            <person name="Donnini D."/>
            <person name="Bonito G."/>
        </authorList>
    </citation>
    <scope>NUCLEOTIDE SEQUENCE [LARGE SCALE GENOMIC DNA]</scope>
    <source>
        <strain evidence="2 3">Sb_GMNB300</strain>
    </source>
</reference>
<feature type="compositionally biased region" description="Acidic residues" evidence="1">
    <location>
        <begin position="53"/>
        <end position="68"/>
    </location>
</feature>
<proteinExistence type="predicted"/>
<keyword evidence="3" id="KW-1185">Reference proteome</keyword>
<gene>
    <name evidence="2" type="ORF">FN846DRAFT_996802</name>
</gene>
<protein>
    <submittedName>
        <fullName evidence="2">Uncharacterized protein</fullName>
    </submittedName>
</protein>
<evidence type="ECO:0000256" key="1">
    <source>
        <dbReference type="SAM" id="MobiDB-lite"/>
    </source>
</evidence>
<feature type="compositionally biased region" description="Basic and acidic residues" evidence="1">
    <location>
        <begin position="24"/>
        <end position="33"/>
    </location>
</feature>
<dbReference type="EMBL" id="VXIS01000262">
    <property type="protein sequence ID" value="KAA8895470.1"/>
    <property type="molecule type" value="Genomic_DNA"/>
</dbReference>
<dbReference type="AlphaFoldDB" id="A0A5J5EJ78"/>
<evidence type="ECO:0000313" key="2">
    <source>
        <dbReference type="EMBL" id="KAA8895470.1"/>
    </source>
</evidence>
<accession>A0A5J5EJ78</accession>
<dbReference type="InterPro" id="IPR036397">
    <property type="entry name" value="RNaseH_sf"/>
</dbReference>
<evidence type="ECO:0000313" key="3">
    <source>
        <dbReference type="Proteomes" id="UP000326924"/>
    </source>
</evidence>
<dbReference type="InParanoid" id="A0A5J5EJ78"/>
<dbReference type="Proteomes" id="UP000326924">
    <property type="component" value="Unassembled WGS sequence"/>
</dbReference>
<sequence>MARPSKRLIRSREARAIGAKRRRLAEAEPESQRIAEPASQQIAEPVIPGLGEEKEEDIGQDEVEDEESGGVAEAEDLQHHIDSLPPSESHRPHSGTPSPTRKRFCQAQSVSLRTPKGRLKTDTPGSGQWLLPEIAQAEATLLAAGWNVQYHWVPDHLGVPGNETADKLAKEAAERRDNTDTESPEVIATTSLAHISRATTQAKRQDRFAWLRKHCAKSYYKARRSRTNPVAVKAPKAIASRFFQLRLNKAPTALQLLWTNRRMDDKCWWCGQGATQTRSHLFKFCKRWKAEQMVLWKARKDATRDGGGMKRWPSTSVVDLLADDRCTEEVLDFLRATKIGCWPDKRNM</sequence>